<keyword evidence="3" id="KW-1185">Reference proteome</keyword>
<dbReference type="Gene3D" id="3.40.50.1580">
    <property type="entry name" value="Nucleoside phosphorylase domain"/>
    <property type="match status" value="1"/>
</dbReference>
<evidence type="ECO:0000313" key="2">
    <source>
        <dbReference type="EMBL" id="QNI30555.1"/>
    </source>
</evidence>
<dbReference type="GO" id="GO:0055085">
    <property type="term" value="P:transmembrane transport"/>
    <property type="evidence" value="ECO:0007669"/>
    <property type="project" value="InterPro"/>
</dbReference>
<sequence>MRFCSFRSWSLSCLLLCLLFSFCATASAETPILVKVVVVAMYEQGADTGDAPGEFQFWVEREHLDKVIPFPAGNHDLRMNSNGVLGVLTGVGTAKAASTIMALGIDPRFDLTHAYWIVAGIAGGNPANTSLGSAVWAHWVVDGDLAHEIDAREIPADWPTGYVPLRKATPYEQPVNTDLGEVYELNAPLVAWAYQLTKDVPLQDNAAMAERRSHFSQPTAKKPPFVFIGDDLSSSTFWHGAKMDAWANAWVSYFTEGKGNFAVTGMEDTGTLQSLKFLAHAGKADWNRILILRTVSNYDQPPPGMTAWESLAGEKAGKYSAFLPALESAYAVGHVVVDKLVEDWPRVKDQVPRKESK</sequence>
<dbReference type="PIRSF" id="PIRSF013171">
    <property type="entry name" value="Pur_nuclsid_perm"/>
    <property type="match status" value="1"/>
</dbReference>
<name>A0A7G8BDD5_9BACT</name>
<feature type="chain" id="PRO_5028940354" evidence="1">
    <location>
        <begin position="27"/>
        <end position="357"/>
    </location>
</feature>
<dbReference type="InterPro" id="IPR035994">
    <property type="entry name" value="Nucleoside_phosphorylase_sf"/>
</dbReference>
<gene>
    <name evidence="2" type="ORF">H7849_15560</name>
</gene>
<dbReference type="Pfam" id="PF06516">
    <property type="entry name" value="NUP"/>
    <property type="match status" value="1"/>
</dbReference>
<dbReference type="AlphaFoldDB" id="A0A7G8BDD5"/>
<evidence type="ECO:0000256" key="1">
    <source>
        <dbReference type="SAM" id="SignalP"/>
    </source>
</evidence>
<keyword evidence="1" id="KW-0732">Signal</keyword>
<dbReference type="GO" id="GO:0009116">
    <property type="term" value="P:nucleoside metabolic process"/>
    <property type="evidence" value="ECO:0007669"/>
    <property type="project" value="InterPro"/>
</dbReference>
<dbReference type="RefSeq" id="WP_186740507.1">
    <property type="nucleotide sequence ID" value="NZ_CP060394.1"/>
</dbReference>
<dbReference type="EMBL" id="CP060394">
    <property type="protein sequence ID" value="QNI30555.1"/>
    <property type="molecule type" value="Genomic_DNA"/>
</dbReference>
<evidence type="ECO:0000313" key="3">
    <source>
        <dbReference type="Proteomes" id="UP000515312"/>
    </source>
</evidence>
<feature type="signal peptide" evidence="1">
    <location>
        <begin position="1"/>
        <end position="26"/>
    </location>
</feature>
<dbReference type="KEGG" id="adin:H7849_15560"/>
<dbReference type="Proteomes" id="UP000515312">
    <property type="component" value="Chromosome"/>
</dbReference>
<proteinExistence type="predicted"/>
<dbReference type="SUPFAM" id="SSF53167">
    <property type="entry name" value="Purine and uridine phosphorylases"/>
    <property type="match status" value="1"/>
</dbReference>
<reference evidence="2 3" key="1">
    <citation type="submission" date="2020-08" db="EMBL/GenBank/DDBJ databases">
        <title>Edaphobacter telluris sp. nov. and Acidobacterium dinghuensis sp. nov., two acidobacteria isolated from forest soil.</title>
        <authorList>
            <person name="Fu J."/>
            <person name="Qiu L."/>
        </authorList>
    </citation>
    <scope>NUCLEOTIDE SEQUENCE [LARGE SCALE GENOMIC DNA]</scope>
    <source>
        <strain evidence="2">4Y35</strain>
    </source>
</reference>
<dbReference type="PANTHER" id="PTHR38643:SF1">
    <property type="entry name" value="PURINE NUCLEOSIDE PERMEASE C285.05-RELATED"/>
    <property type="match status" value="1"/>
</dbReference>
<organism evidence="2 3">
    <name type="scientific">Alloacidobacterium dinghuense</name>
    <dbReference type="NCBI Taxonomy" id="2763107"/>
    <lineage>
        <taxon>Bacteria</taxon>
        <taxon>Pseudomonadati</taxon>
        <taxon>Acidobacteriota</taxon>
        <taxon>Terriglobia</taxon>
        <taxon>Terriglobales</taxon>
        <taxon>Acidobacteriaceae</taxon>
        <taxon>Alloacidobacterium</taxon>
    </lineage>
</organism>
<dbReference type="GO" id="GO:0003824">
    <property type="term" value="F:catalytic activity"/>
    <property type="evidence" value="ECO:0007669"/>
    <property type="project" value="InterPro"/>
</dbReference>
<dbReference type="InterPro" id="IPR009486">
    <property type="entry name" value="Pur_nuclsid_perm"/>
</dbReference>
<dbReference type="PANTHER" id="PTHR38643">
    <property type="entry name" value="PURINE NUCLEOSIDE PERMEASE C285.05-RELATED"/>
    <property type="match status" value="1"/>
</dbReference>
<protein>
    <submittedName>
        <fullName evidence="2">Purine nucleoside permease</fullName>
    </submittedName>
</protein>
<accession>A0A7G8BDD5</accession>